<dbReference type="STRING" id="637905.SVI_2087"/>
<name>D4ZK59_SHEVD</name>
<evidence type="ECO:0000313" key="1">
    <source>
        <dbReference type="EMBL" id="BAJ02058.1"/>
    </source>
</evidence>
<dbReference type="KEGG" id="svo:SVI_2087"/>
<dbReference type="AlphaFoldDB" id="D4ZK59"/>
<sequence>MIALIGPTDILLLARLAHNSFQSQIKIMLISLLLTPQIKVAGL</sequence>
<organism evidence="1 2">
    <name type="scientific">Shewanella violacea (strain JCM 10179 / CIP 106290 / LMG 19151 / DSS12)</name>
    <dbReference type="NCBI Taxonomy" id="637905"/>
    <lineage>
        <taxon>Bacteria</taxon>
        <taxon>Pseudomonadati</taxon>
        <taxon>Pseudomonadota</taxon>
        <taxon>Gammaproteobacteria</taxon>
        <taxon>Alteromonadales</taxon>
        <taxon>Shewanellaceae</taxon>
        <taxon>Shewanella</taxon>
    </lineage>
</organism>
<dbReference type="Proteomes" id="UP000002350">
    <property type="component" value="Chromosome"/>
</dbReference>
<evidence type="ECO:0000313" key="2">
    <source>
        <dbReference type="Proteomes" id="UP000002350"/>
    </source>
</evidence>
<proteinExistence type="predicted"/>
<keyword evidence="2" id="KW-1185">Reference proteome</keyword>
<protein>
    <submittedName>
        <fullName evidence="1">Uncharacterized protein</fullName>
    </submittedName>
</protein>
<reference evidence="2" key="1">
    <citation type="journal article" date="2010" name="Mol. Biosyst.">
        <title>Complete genome sequence and comparative analysis of Shewanella violacea, a psychrophilic and piezophilic bacterium from deep sea floor sediments.</title>
        <authorList>
            <person name="Aono E."/>
            <person name="Baba T."/>
            <person name="Ara T."/>
            <person name="Nishi T."/>
            <person name="Nakamichi T."/>
            <person name="Inamoto E."/>
            <person name="Toyonaga H."/>
            <person name="Hasegawa M."/>
            <person name="Takai Y."/>
            <person name="Okumura Y."/>
            <person name="Baba M."/>
            <person name="Tomita M."/>
            <person name="Kato C."/>
            <person name="Oshima T."/>
            <person name="Nakasone K."/>
            <person name="Mori H."/>
        </authorList>
    </citation>
    <scope>NUCLEOTIDE SEQUENCE [LARGE SCALE GENOMIC DNA]</scope>
    <source>
        <strain evidence="2">JCM 10179 / CIP 106290 / LMG 19151 / DSS12</strain>
    </source>
</reference>
<dbReference type="EMBL" id="AP011177">
    <property type="protein sequence ID" value="BAJ02058.1"/>
    <property type="molecule type" value="Genomic_DNA"/>
</dbReference>
<gene>
    <name evidence="1" type="ordered locus">SVI_2087</name>
</gene>
<dbReference type="HOGENOM" id="CLU_3239565_0_0_6"/>
<accession>D4ZK59</accession>